<evidence type="ECO:0000256" key="4">
    <source>
        <dbReference type="ARBA" id="ARBA00022516"/>
    </source>
</evidence>
<dbReference type="Pfam" id="PF01151">
    <property type="entry name" value="ELO"/>
    <property type="match status" value="1"/>
</dbReference>
<feature type="transmembrane region" description="Helical" evidence="13">
    <location>
        <begin position="390"/>
        <end position="414"/>
    </location>
</feature>
<comment type="similarity">
    <text evidence="2">Belongs to the NifU family.</text>
</comment>
<evidence type="ECO:0000256" key="5">
    <source>
        <dbReference type="ARBA" id="ARBA00022679"/>
    </source>
</evidence>
<evidence type="ECO:0000256" key="13">
    <source>
        <dbReference type="RuleBase" id="RU361115"/>
    </source>
</evidence>
<dbReference type="GO" id="GO:0016226">
    <property type="term" value="P:iron-sulfur cluster assembly"/>
    <property type="evidence" value="ECO:0007669"/>
    <property type="project" value="InterPro"/>
</dbReference>
<dbReference type="GO" id="GO:0019367">
    <property type="term" value="P:fatty acid elongation, saturated fatty acid"/>
    <property type="evidence" value="ECO:0007669"/>
    <property type="project" value="TreeGrafter"/>
</dbReference>
<dbReference type="EMBL" id="VRMN01000008">
    <property type="protein sequence ID" value="KAA8492891.1"/>
    <property type="molecule type" value="Genomic_DNA"/>
</dbReference>
<feature type="transmembrane region" description="Helical" evidence="13">
    <location>
        <begin position="341"/>
        <end position="360"/>
    </location>
</feature>
<dbReference type="GO" id="GO:0030148">
    <property type="term" value="P:sphingolipid biosynthetic process"/>
    <property type="evidence" value="ECO:0007669"/>
    <property type="project" value="TreeGrafter"/>
</dbReference>
<protein>
    <recommendedName>
        <fullName evidence="13">Elongation of fatty acids protein</fullName>
        <ecNumber evidence="13">2.3.1.-</ecNumber>
    </recommendedName>
</protein>
<sequence length="558" mass="61480">MDGRVGFVCGGVWAARGPRGCGIGGGARGLCFGVRGQVVGWRLDGGCRPARPQCASVRGGMRMLAQGGEEGVAGAGRVVSPFEGAGVAAKGGADGEAQTQLLQLSRTNVEAVLDEVRPFLQADGGNVRLQSIDGYGNIKLVLEGACGSCSSSSTTMQLGIEAKLRERFGDQLGEVEPVEDPDIEALRQGLITAPMVDRLLDEVRPAITGMGGSISVDMVHDRVISLTYSGPERLSKGIEMHLNDKIPNLAGVRFEDEVGENSVARAHAMGDWSLVDVLAAGAEQYSLHDWVSRVQPLSRVHAVAAGIAAYYVVIFALRWVMTFAPTAHAGKIGLLKPWVGATHNLLLCAWSVYMFAGVLAPTLRLVRNDPAGFTASMCSYGEIGTEESQIWYWMYMFYVSKYYELLDTVLLVVWGSRDLSLLHLWHHGSVMFETWCWLEFRLLYALYGMLFNTLVHTWMYLYFAVTSVLGASWVPNWIKQSITTLQIVQFLTSFAMTGVFLYVQAQHEWKCTGMWALYVSAFTNGSYLILFVRFYMRRYGKKKTNRQEQNALPQRKSQ</sequence>
<comment type="caution">
    <text evidence="15">The sequence shown here is derived from an EMBL/GenBank/DDBJ whole genome shotgun (WGS) entry which is preliminary data.</text>
</comment>
<dbReference type="Gene3D" id="3.30.300.130">
    <property type="entry name" value="Fe-S cluster assembly (FSCA)"/>
    <property type="match status" value="2"/>
</dbReference>
<keyword evidence="16" id="KW-1185">Reference proteome</keyword>
<comment type="subcellular location">
    <subcellularLocation>
        <location evidence="1">Membrane</location>
        <topology evidence="1">Multi-pass membrane protein</topology>
    </subcellularLocation>
</comment>
<evidence type="ECO:0000313" key="16">
    <source>
        <dbReference type="Proteomes" id="UP000324585"/>
    </source>
</evidence>
<feature type="domain" description="NIF system FeS cluster assembly NifU C-terminal" evidence="14">
    <location>
        <begin position="109"/>
        <end position="170"/>
    </location>
</feature>
<dbReference type="GO" id="GO:0051536">
    <property type="term" value="F:iron-sulfur cluster binding"/>
    <property type="evidence" value="ECO:0007669"/>
    <property type="project" value="InterPro"/>
</dbReference>
<dbReference type="Proteomes" id="UP000324585">
    <property type="component" value="Unassembled WGS sequence"/>
</dbReference>
<keyword evidence="9 13" id="KW-0443">Lipid metabolism</keyword>
<proteinExistence type="inferred from homology"/>
<gene>
    <name evidence="15" type="ORF">FVE85_9163</name>
</gene>
<dbReference type="GO" id="GO:0034626">
    <property type="term" value="P:fatty acid elongation, polyunsaturated fatty acid"/>
    <property type="evidence" value="ECO:0007669"/>
    <property type="project" value="TreeGrafter"/>
</dbReference>
<dbReference type="InterPro" id="IPR034904">
    <property type="entry name" value="FSCA_dom_sf"/>
</dbReference>
<dbReference type="GO" id="GO:0005789">
    <property type="term" value="C:endoplasmic reticulum membrane"/>
    <property type="evidence" value="ECO:0007669"/>
    <property type="project" value="TreeGrafter"/>
</dbReference>
<dbReference type="GO" id="GO:0005198">
    <property type="term" value="F:structural molecule activity"/>
    <property type="evidence" value="ECO:0007669"/>
    <property type="project" value="UniProtKB-ARBA"/>
</dbReference>
<feature type="transmembrane region" description="Helical" evidence="13">
    <location>
        <begin position="460"/>
        <end position="478"/>
    </location>
</feature>
<evidence type="ECO:0000256" key="3">
    <source>
        <dbReference type="ARBA" id="ARBA00007263"/>
    </source>
</evidence>
<feature type="transmembrane region" description="Helical" evidence="13">
    <location>
        <begin position="515"/>
        <end position="536"/>
    </location>
</feature>
<evidence type="ECO:0000256" key="1">
    <source>
        <dbReference type="ARBA" id="ARBA00004141"/>
    </source>
</evidence>
<evidence type="ECO:0000256" key="7">
    <source>
        <dbReference type="ARBA" id="ARBA00022832"/>
    </source>
</evidence>
<dbReference type="PANTHER" id="PTHR11157:SF134">
    <property type="entry name" value="ELONGATION OF FATTY ACIDS PROTEIN 1-RELATED"/>
    <property type="match status" value="1"/>
</dbReference>
<comment type="catalytic activity">
    <reaction evidence="13">
        <text>an acyl-CoA + malonyl-CoA + H(+) = a 3-oxoacyl-CoA + CO2 + CoA</text>
        <dbReference type="Rhea" id="RHEA:50252"/>
        <dbReference type="ChEBI" id="CHEBI:15378"/>
        <dbReference type="ChEBI" id="CHEBI:16526"/>
        <dbReference type="ChEBI" id="CHEBI:57287"/>
        <dbReference type="ChEBI" id="CHEBI:57384"/>
        <dbReference type="ChEBI" id="CHEBI:58342"/>
        <dbReference type="ChEBI" id="CHEBI:90726"/>
    </reaction>
    <physiologicalReaction direction="left-to-right" evidence="13">
        <dbReference type="Rhea" id="RHEA:50253"/>
    </physiologicalReaction>
</comment>
<keyword evidence="7 13" id="KW-0276">Fatty acid metabolism</keyword>
<dbReference type="GO" id="GO:0009922">
    <property type="term" value="F:fatty acid elongase activity"/>
    <property type="evidence" value="ECO:0007669"/>
    <property type="project" value="UniProtKB-EC"/>
</dbReference>
<feature type="transmembrane region" description="Helical" evidence="13">
    <location>
        <begin position="485"/>
        <end position="503"/>
    </location>
</feature>
<dbReference type="InterPro" id="IPR001075">
    <property type="entry name" value="NIF_FeS_clus_asmbl_NifU_C"/>
</dbReference>
<evidence type="ECO:0000259" key="14">
    <source>
        <dbReference type="Pfam" id="PF01106"/>
    </source>
</evidence>
<evidence type="ECO:0000256" key="11">
    <source>
        <dbReference type="ARBA" id="ARBA00023160"/>
    </source>
</evidence>
<dbReference type="GO" id="GO:0034625">
    <property type="term" value="P:fatty acid elongation, monounsaturated fatty acid"/>
    <property type="evidence" value="ECO:0007669"/>
    <property type="project" value="TreeGrafter"/>
</dbReference>
<comment type="similarity">
    <text evidence="3 13">Belongs to the ELO family.</text>
</comment>
<keyword evidence="11 13" id="KW-0275">Fatty acid biosynthesis</keyword>
<dbReference type="FunFam" id="3.30.300.130:FF:000003">
    <property type="entry name" value="NifU-like protein 3, chloroplastic"/>
    <property type="match status" value="1"/>
</dbReference>
<dbReference type="GO" id="GO:0009536">
    <property type="term" value="C:plastid"/>
    <property type="evidence" value="ECO:0007669"/>
    <property type="project" value="UniProtKB-ARBA"/>
</dbReference>
<dbReference type="GO" id="GO:0005506">
    <property type="term" value="F:iron ion binding"/>
    <property type="evidence" value="ECO:0007669"/>
    <property type="project" value="InterPro"/>
</dbReference>
<keyword evidence="5 13" id="KW-0808">Transferase</keyword>
<reference evidence="16" key="1">
    <citation type="journal article" date="2019" name="Nat. Commun.">
        <title>Expansion of phycobilisome linker gene families in mesophilic red algae.</title>
        <authorList>
            <person name="Lee J."/>
            <person name="Kim D."/>
            <person name="Bhattacharya D."/>
            <person name="Yoon H.S."/>
        </authorList>
    </citation>
    <scope>NUCLEOTIDE SEQUENCE [LARGE SCALE GENOMIC DNA]</scope>
    <source>
        <strain evidence="16">CCMP 1328</strain>
    </source>
</reference>
<keyword evidence="8 13" id="KW-1133">Transmembrane helix</keyword>
<evidence type="ECO:0000256" key="9">
    <source>
        <dbReference type="ARBA" id="ARBA00023098"/>
    </source>
</evidence>
<dbReference type="PANTHER" id="PTHR11157">
    <property type="entry name" value="FATTY ACID ACYL TRANSFERASE-RELATED"/>
    <property type="match status" value="1"/>
</dbReference>
<keyword evidence="4 13" id="KW-0444">Lipid biosynthesis</keyword>
<evidence type="ECO:0000256" key="6">
    <source>
        <dbReference type="ARBA" id="ARBA00022692"/>
    </source>
</evidence>
<name>A0A5J4YN14_PORPP</name>
<dbReference type="OrthoDB" id="434092at2759"/>
<evidence type="ECO:0000256" key="12">
    <source>
        <dbReference type="ARBA" id="ARBA00047375"/>
    </source>
</evidence>
<comment type="catalytic activity">
    <reaction evidence="12">
        <text>a very-long-chain acyl-CoA + malonyl-CoA + H(+) = a very-long-chain 3-oxoacyl-CoA + CO2 + CoA</text>
        <dbReference type="Rhea" id="RHEA:32727"/>
        <dbReference type="ChEBI" id="CHEBI:15378"/>
        <dbReference type="ChEBI" id="CHEBI:16526"/>
        <dbReference type="ChEBI" id="CHEBI:57287"/>
        <dbReference type="ChEBI" id="CHEBI:57384"/>
        <dbReference type="ChEBI" id="CHEBI:90725"/>
        <dbReference type="ChEBI" id="CHEBI:90736"/>
        <dbReference type="EC" id="2.3.1.199"/>
    </reaction>
</comment>
<dbReference type="InterPro" id="IPR002076">
    <property type="entry name" value="ELO_fam"/>
</dbReference>
<dbReference type="SUPFAM" id="SSF117916">
    <property type="entry name" value="Fe-S cluster assembly (FSCA) domain-like"/>
    <property type="match status" value="1"/>
</dbReference>
<evidence type="ECO:0000256" key="8">
    <source>
        <dbReference type="ARBA" id="ARBA00022989"/>
    </source>
</evidence>
<dbReference type="GO" id="GO:0042761">
    <property type="term" value="P:very long-chain fatty acid biosynthetic process"/>
    <property type="evidence" value="ECO:0007669"/>
    <property type="project" value="TreeGrafter"/>
</dbReference>
<evidence type="ECO:0000256" key="2">
    <source>
        <dbReference type="ARBA" id="ARBA00006420"/>
    </source>
</evidence>
<feature type="transmembrane region" description="Helical" evidence="13">
    <location>
        <begin position="300"/>
        <end position="320"/>
    </location>
</feature>
<keyword evidence="6 13" id="KW-0812">Transmembrane</keyword>
<keyword evidence="10 13" id="KW-0472">Membrane</keyword>
<accession>A0A5J4YN14</accession>
<evidence type="ECO:0000256" key="10">
    <source>
        <dbReference type="ARBA" id="ARBA00023136"/>
    </source>
</evidence>
<dbReference type="EC" id="2.3.1.-" evidence="13"/>
<organism evidence="15 16">
    <name type="scientific">Porphyridium purpureum</name>
    <name type="common">Red alga</name>
    <name type="synonym">Porphyridium cruentum</name>
    <dbReference type="NCBI Taxonomy" id="35688"/>
    <lineage>
        <taxon>Eukaryota</taxon>
        <taxon>Rhodophyta</taxon>
        <taxon>Bangiophyceae</taxon>
        <taxon>Porphyridiales</taxon>
        <taxon>Porphyridiaceae</taxon>
        <taxon>Porphyridium</taxon>
    </lineage>
</organism>
<evidence type="ECO:0000313" key="15">
    <source>
        <dbReference type="EMBL" id="KAA8492891.1"/>
    </source>
</evidence>
<dbReference type="Pfam" id="PF01106">
    <property type="entry name" value="NifU"/>
    <property type="match status" value="1"/>
</dbReference>
<dbReference type="AlphaFoldDB" id="A0A5J4YN14"/>